<dbReference type="GO" id="GO:0008270">
    <property type="term" value="F:zinc ion binding"/>
    <property type="evidence" value="ECO:0007669"/>
    <property type="project" value="InterPro"/>
</dbReference>
<evidence type="ECO:0000313" key="2">
    <source>
        <dbReference type="EMBL" id="KTB39243.1"/>
    </source>
</evidence>
<dbReference type="SUPFAM" id="SSF57701">
    <property type="entry name" value="Zn2/Cys6 DNA-binding domain"/>
    <property type="match status" value="1"/>
</dbReference>
<evidence type="ECO:0000259" key="1">
    <source>
        <dbReference type="PROSITE" id="PS50048"/>
    </source>
</evidence>
<dbReference type="AlphaFoldDB" id="A0A0W0FSD8"/>
<dbReference type="PROSITE" id="PS50048">
    <property type="entry name" value="ZN2_CY6_FUNGAL_2"/>
    <property type="match status" value="1"/>
</dbReference>
<dbReference type="GO" id="GO:0001228">
    <property type="term" value="F:DNA-binding transcription activator activity, RNA polymerase II-specific"/>
    <property type="evidence" value="ECO:0007669"/>
    <property type="project" value="TreeGrafter"/>
</dbReference>
<accession>A0A0W0FSD8</accession>
<dbReference type="SMART" id="SM00066">
    <property type="entry name" value="GAL4"/>
    <property type="match status" value="1"/>
</dbReference>
<protein>
    <recommendedName>
        <fullName evidence="1">Zn(2)-C6 fungal-type domain-containing protein</fullName>
    </recommendedName>
</protein>
<sequence length="341" mass="38856">MSTRDLTNLKGVISLHTRSRNGCLTCRKRRIKCDEAAPICNNCHRRELVCVPRPKIERKQQESTLYKPLTVPIPSSYTIDATSLRIFHHFTAATSQSFCSNPTFSAKYSLLLPQLLFTNPVTMHALLAFTALHLGRLYEPSSSSISQNCITRASTHRNAAIGLILIYTIASSLSSSSSSPENIFSLVTLLHNIWSPLKQLVYADPWLQGWDFGRPGPSVAPFALDSSNGFLAPLHHLYDTHTNLDLDREELEDPYIREAYRMAVLGIFVTYPLTQTGFEGRSATFWPALVGKKFLELMNERRQRALVVLYYYLMMLRNLRERCWWASEVGRWVDYVYGLID</sequence>
<proteinExistence type="predicted"/>
<dbReference type="Proteomes" id="UP000054988">
    <property type="component" value="Unassembled WGS sequence"/>
</dbReference>
<dbReference type="InterPro" id="IPR036864">
    <property type="entry name" value="Zn2-C6_fun-type_DNA-bd_sf"/>
</dbReference>
<feature type="domain" description="Zn(2)-C6 fungal-type" evidence="1">
    <location>
        <begin position="22"/>
        <end position="51"/>
    </location>
</feature>
<dbReference type="InterPro" id="IPR053157">
    <property type="entry name" value="Sterol_Uptake_Regulator"/>
</dbReference>
<dbReference type="PANTHER" id="PTHR47784">
    <property type="entry name" value="STEROL UPTAKE CONTROL PROTEIN 2"/>
    <property type="match status" value="1"/>
</dbReference>
<reference evidence="2 3" key="1">
    <citation type="submission" date="2015-12" db="EMBL/GenBank/DDBJ databases">
        <title>Draft genome sequence of Moniliophthora roreri, the causal agent of frosty pod rot of cacao.</title>
        <authorList>
            <person name="Aime M.C."/>
            <person name="Diaz-Valderrama J.R."/>
            <person name="Kijpornyongpan T."/>
            <person name="Phillips-Mora W."/>
        </authorList>
    </citation>
    <scope>NUCLEOTIDE SEQUENCE [LARGE SCALE GENOMIC DNA]</scope>
    <source>
        <strain evidence="2 3">MCA 2952</strain>
    </source>
</reference>
<dbReference type="PANTHER" id="PTHR47784:SF5">
    <property type="entry name" value="STEROL UPTAKE CONTROL PROTEIN 2"/>
    <property type="match status" value="1"/>
</dbReference>
<dbReference type="Pfam" id="PF00172">
    <property type="entry name" value="Zn_clus"/>
    <property type="match status" value="1"/>
</dbReference>
<dbReference type="CDD" id="cd00067">
    <property type="entry name" value="GAL4"/>
    <property type="match status" value="1"/>
</dbReference>
<gene>
    <name evidence="2" type="ORF">WG66_8176</name>
</gene>
<dbReference type="EMBL" id="LATX01001696">
    <property type="protein sequence ID" value="KTB39243.1"/>
    <property type="molecule type" value="Genomic_DNA"/>
</dbReference>
<dbReference type="InterPro" id="IPR001138">
    <property type="entry name" value="Zn2Cys6_DnaBD"/>
</dbReference>
<name>A0A0W0FSD8_MONRR</name>
<evidence type="ECO:0000313" key="3">
    <source>
        <dbReference type="Proteomes" id="UP000054988"/>
    </source>
</evidence>
<organism evidence="2 3">
    <name type="scientific">Moniliophthora roreri</name>
    <name type="common">Frosty pod rot fungus</name>
    <name type="synonym">Monilia roreri</name>
    <dbReference type="NCBI Taxonomy" id="221103"/>
    <lineage>
        <taxon>Eukaryota</taxon>
        <taxon>Fungi</taxon>
        <taxon>Dikarya</taxon>
        <taxon>Basidiomycota</taxon>
        <taxon>Agaricomycotina</taxon>
        <taxon>Agaricomycetes</taxon>
        <taxon>Agaricomycetidae</taxon>
        <taxon>Agaricales</taxon>
        <taxon>Marasmiineae</taxon>
        <taxon>Marasmiaceae</taxon>
        <taxon>Moniliophthora</taxon>
    </lineage>
</organism>
<dbReference type="PROSITE" id="PS00463">
    <property type="entry name" value="ZN2_CY6_FUNGAL_1"/>
    <property type="match status" value="1"/>
</dbReference>
<dbReference type="Gene3D" id="4.10.240.10">
    <property type="entry name" value="Zn(2)-C6 fungal-type DNA-binding domain"/>
    <property type="match status" value="1"/>
</dbReference>
<comment type="caution">
    <text evidence="2">The sequence shown here is derived from an EMBL/GenBank/DDBJ whole genome shotgun (WGS) entry which is preliminary data.</text>
</comment>